<feature type="compositionally biased region" description="Low complexity" evidence="1">
    <location>
        <begin position="57"/>
        <end position="69"/>
    </location>
</feature>
<accession>A0A1S2PCX8</accession>
<evidence type="ECO:0000256" key="1">
    <source>
        <dbReference type="SAM" id="MobiDB-lite"/>
    </source>
</evidence>
<dbReference type="AlphaFoldDB" id="A0A1S2PCX8"/>
<feature type="transmembrane region" description="Helical" evidence="2">
    <location>
        <begin position="24"/>
        <end position="40"/>
    </location>
</feature>
<evidence type="ECO:0000313" key="3">
    <source>
        <dbReference type="EMBL" id="OIJ91699.1"/>
    </source>
</evidence>
<keyword evidence="2" id="KW-0472">Membrane</keyword>
<keyword evidence="2" id="KW-1133">Transmembrane helix</keyword>
<gene>
    <name evidence="3" type="ORF">BIV24_15730</name>
</gene>
<dbReference type="RefSeq" id="WP_071366921.1">
    <property type="nucleotide sequence ID" value="NZ_MLYP01000040.1"/>
</dbReference>
<sequence>MPPEGFHEVRRHIRRNPRPRGKKLGGWTIAGIVAFVWLWGQLFGFGSSDSGAETNKPASTPSVSASSSR</sequence>
<reference evidence="3 4" key="1">
    <citation type="submission" date="2016-10" db="EMBL/GenBank/DDBJ databases">
        <title>Genome sequence of Streptomyces sp. MUSC 93.</title>
        <authorList>
            <person name="Lee L.-H."/>
            <person name="Ser H.-L."/>
            <person name="Law J.W.-F."/>
        </authorList>
    </citation>
    <scope>NUCLEOTIDE SEQUENCE [LARGE SCALE GENOMIC DNA]</scope>
    <source>
        <strain evidence="3 4">MUSC 93</strain>
    </source>
</reference>
<evidence type="ECO:0000313" key="4">
    <source>
        <dbReference type="Proteomes" id="UP000179935"/>
    </source>
</evidence>
<keyword evidence="2" id="KW-0812">Transmembrane</keyword>
<dbReference type="OrthoDB" id="4320825at2"/>
<organism evidence="3 4">
    <name type="scientific">Streptomyces colonosanans</name>
    <dbReference type="NCBI Taxonomy" id="1428652"/>
    <lineage>
        <taxon>Bacteria</taxon>
        <taxon>Bacillati</taxon>
        <taxon>Actinomycetota</taxon>
        <taxon>Actinomycetes</taxon>
        <taxon>Kitasatosporales</taxon>
        <taxon>Streptomycetaceae</taxon>
        <taxon>Streptomyces</taxon>
    </lineage>
</organism>
<feature type="compositionally biased region" description="Basic residues" evidence="1">
    <location>
        <begin position="9"/>
        <end position="23"/>
    </location>
</feature>
<comment type="caution">
    <text evidence="3">The sequence shown here is derived from an EMBL/GenBank/DDBJ whole genome shotgun (WGS) entry which is preliminary data.</text>
</comment>
<protein>
    <submittedName>
        <fullName evidence="3">Uncharacterized protein</fullName>
    </submittedName>
</protein>
<dbReference type="STRING" id="1428652.BIV24_15730"/>
<dbReference type="Proteomes" id="UP000179935">
    <property type="component" value="Unassembled WGS sequence"/>
</dbReference>
<keyword evidence="4" id="KW-1185">Reference proteome</keyword>
<evidence type="ECO:0000256" key="2">
    <source>
        <dbReference type="SAM" id="Phobius"/>
    </source>
</evidence>
<proteinExistence type="predicted"/>
<name>A0A1S2PCX8_9ACTN</name>
<dbReference type="EMBL" id="MLYP01000040">
    <property type="protein sequence ID" value="OIJ91699.1"/>
    <property type="molecule type" value="Genomic_DNA"/>
</dbReference>
<feature type="region of interest" description="Disordered" evidence="1">
    <location>
        <begin position="47"/>
        <end position="69"/>
    </location>
</feature>
<feature type="region of interest" description="Disordered" evidence="1">
    <location>
        <begin position="1"/>
        <end position="24"/>
    </location>
</feature>